<proteinExistence type="predicted"/>
<dbReference type="RefSeq" id="WP_341626512.1">
    <property type="nucleotide sequence ID" value="NZ_JBAKBA010000002.1"/>
</dbReference>
<dbReference type="Proteomes" id="UP001366060">
    <property type="component" value="Unassembled WGS sequence"/>
</dbReference>
<protein>
    <submittedName>
        <fullName evidence="1">Uncharacterized protein</fullName>
    </submittedName>
</protein>
<name>A0ABU9H7A5_9GAMM</name>
<evidence type="ECO:0000313" key="2">
    <source>
        <dbReference type="Proteomes" id="UP001366060"/>
    </source>
</evidence>
<accession>A0ABU9H7A5</accession>
<comment type="caution">
    <text evidence="1">The sequence shown here is derived from an EMBL/GenBank/DDBJ whole genome shotgun (WGS) entry which is preliminary data.</text>
</comment>
<dbReference type="EMBL" id="JBAKBA010000002">
    <property type="protein sequence ID" value="MEL0657749.1"/>
    <property type="molecule type" value="Genomic_DNA"/>
</dbReference>
<sequence>MKASIKLGVGDRLAIFCASGFIKSTSKELCRSSKTKGINSAISNEFLAR</sequence>
<gene>
    <name evidence="1" type="ORF">V6255_01250</name>
</gene>
<organism evidence="1 2">
    <name type="scientific">Psychromonas arctica</name>
    <dbReference type="NCBI Taxonomy" id="168275"/>
    <lineage>
        <taxon>Bacteria</taxon>
        <taxon>Pseudomonadati</taxon>
        <taxon>Pseudomonadota</taxon>
        <taxon>Gammaproteobacteria</taxon>
        <taxon>Alteromonadales</taxon>
        <taxon>Psychromonadaceae</taxon>
        <taxon>Psychromonas</taxon>
    </lineage>
</organism>
<evidence type="ECO:0000313" key="1">
    <source>
        <dbReference type="EMBL" id="MEL0657749.1"/>
    </source>
</evidence>
<keyword evidence="2" id="KW-1185">Reference proteome</keyword>
<reference evidence="1 2" key="1">
    <citation type="submission" date="2024-02" db="EMBL/GenBank/DDBJ databases">
        <title>Bacteria isolated from the canopy kelp, Nereocystis luetkeana.</title>
        <authorList>
            <person name="Pfister C.A."/>
            <person name="Younker I.T."/>
            <person name="Light S.H."/>
        </authorList>
    </citation>
    <scope>NUCLEOTIDE SEQUENCE [LARGE SCALE GENOMIC DNA]</scope>
    <source>
        <strain evidence="1 2">TI.2.07</strain>
    </source>
</reference>